<evidence type="ECO:0000256" key="1">
    <source>
        <dbReference type="ARBA" id="ARBA00022737"/>
    </source>
</evidence>
<evidence type="ECO:0000313" key="5">
    <source>
        <dbReference type="EMBL" id="MBW4707472.1"/>
    </source>
</evidence>
<feature type="compositionally biased region" description="Polar residues" evidence="4">
    <location>
        <begin position="525"/>
        <end position="537"/>
    </location>
</feature>
<proteinExistence type="predicted"/>
<keyword evidence="2 3" id="KW-0802">TPR repeat</keyword>
<protein>
    <submittedName>
        <fullName evidence="5">Tetratricopeptide repeat protein</fullName>
    </submittedName>
</protein>
<dbReference type="PANTHER" id="PTHR44943">
    <property type="entry name" value="CELLULOSE SYNTHASE OPERON PROTEIN C"/>
    <property type="match status" value="1"/>
</dbReference>
<dbReference type="SMART" id="SM00028">
    <property type="entry name" value="TPR"/>
    <property type="match status" value="3"/>
</dbReference>
<dbReference type="PROSITE" id="PS50005">
    <property type="entry name" value="TPR"/>
    <property type="match status" value="1"/>
</dbReference>
<evidence type="ECO:0000256" key="4">
    <source>
        <dbReference type="SAM" id="MobiDB-lite"/>
    </source>
</evidence>
<dbReference type="InterPro" id="IPR051685">
    <property type="entry name" value="Ycf3/AcsC/BcsC/TPR_MFPF"/>
</dbReference>
<reference evidence="5" key="1">
    <citation type="submission" date="2021-07" db="EMBL/GenBank/DDBJ databases">
        <title>Roseobacter insulae sp. nov., isolated from a tidal flat.</title>
        <authorList>
            <person name="Park S."/>
            <person name="Yoon J.-H."/>
        </authorList>
    </citation>
    <scope>NUCLEOTIDE SEQUENCE</scope>
    <source>
        <strain evidence="5">YSTF-M11</strain>
    </source>
</reference>
<organism evidence="5 6">
    <name type="scientific">Roseobacter insulae</name>
    <dbReference type="NCBI Taxonomy" id="2859783"/>
    <lineage>
        <taxon>Bacteria</taxon>
        <taxon>Pseudomonadati</taxon>
        <taxon>Pseudomonadota</taxon>
        <taxon>Alphaproteobacteria</taxon>
        <taxon>Rhodobacterales</taxon>
        <taxon>Roseobacteraceae</taxon>
        <taxon>Roseobacter</taxon>
    </lineage>
</organism>
<gene>
    <name evidence="5" type="ORF">KX928_06700</name>
</gene>
<feature type="region of interest" description="Disordered" evidence="4">
    <location>
        <begin position="524"/>
        <end position="544"/>
    </location>
</feature>
<name>A0A9X1K2D7_9RHOB</name>
<dbReference type="PANTHER" id="PTHR44943:SF8">
    <property type="entry name" value="TPR REPEAT-CONTAINING PROTEIN MJ0263"/>
    <property type="match status" value="1"/>
</dbReference>
<accession>A0A9X1K2D7</accession>
<dbReference type="InterPro" id="IPR019734">
    <property type="entry name" value="TPR_rpt"/>
</dbReference>
<feature type="repeat" description="TPR" evidence="3">
    <location>
        <begin position="465"/>
        <end position="498"/>
    </location>
</feature>
<evidence type="ECO:0000313" key="6">
    <source>
        <dbReference type="Proteomes" id="UP001138661"/>
    </source>
</evidence>
<sequence>MSNWDQSTSQTIRDQLHRILDSDVFAHGERQSRFLRYIVEAALEGRERELSQYAVGIDVFDKNETFDPTTDSIVRVEAGRLRSKLAEYYAHPGLNDRTIISLPKGGYAPMIEFVPTRMKLPETRPDRPSALSDLTRPVLAALVVAGLAMGAWFYGTSAPPGNPPQDAGAGKPSIAVLPFDNMSTDEDQEYFSDGISEDIITDLSVLSNLRVIARHSTFVYKDRPASIREIGSDLGVHYVLEGSVRRDAGRLRINAQLIDVETEAHVWAERFDRDLTDLFEIQDEVSARVIAALEIALSDQEAERLVHRNTRSLEAHDLFLRGQESFYGFDPSGVREAIALFARATEADPGYAEAYAWQARALTFAFIAGYMPSKLETVDRALALSAKAIEIDAALPMAHANLAWALRWDRQLERAAEVAEKAVALDPNFADGFLWQSLILSSMDEGQGAVEAIDRGFELNPSYSVTYIFALGFAYFAQNDFEAALAQFRRGIRRNPNFLPTALYEMFTLEKLGRTKEARQAHVKLQSTHPRYRQSASYHDYVDP</sequence>
<evidence type="ECO:0000256" key="3">
    <source>
        <dbReference type="PROSITE-ProRule" id="PRU00339"/>
    </source>
</evidence>
<dbReference type="AlphaFoldDB" id="A0A9X1K2D7"/>
<comment type="caution">
    <text evidence="5">The sequence shown here is derived from an EMBL/GenBank/DDBJ whole genome shotgun (WGS) entry which is preliminary data.</text>
</comment>
<dbReference type="Proteomes" id="UP001138661">
    <property type="component" value="Unassembled WGS sequence"/>
</dbReference>
<dbReference type="Pfam" id="PF07719">
    <property type="entry name" value="TPR_2"/>
    <property type="match status" value="1"/>
</dbReference>
<keyword evidence="6" id="KW-1185">Reference proteome</keyword>
<keyword evidence="1" id="KW-0677">Repeat</keyword>
<evidence type="ECO:0000256" key="2">
    <source>
        <dbReference type="ARBA" id="ARBA00022803"/>
    </source>
</evidence>
<dbReference type="EMBL" id="JAHXDN010000002">
    <property type="protein sequence ID" value="MBW4707472.1"/>
    <property type="molecule type" value="Genomic_DNA"/>
</dbReference>
<dbReference type="RefSeq" id="WP_219500358.1">
    <property type="nucleotide sequence ID" value="NZ_JAHXDN010000002.1"/>
</dbReference>
<dbReference type="InterPro" id="IPR013105">
    <property type="entry name" value="TPR_2"/>
</dbReference>